<evidence type="ECO:0000256" key="1">
    <source>
        <dbReference type="SAM" id="MobiDB-lite"/>
    </source>
</evidence>
<feature type="compositionally biased region" description="Polar residues" evidence="1">
    <location>
        <begin position="58"/>
        <end position="68"/>
    </location>
</feature>
<comment type="caution">
    <text evidence="3">The sequence shown here is derived from an EMBL/GenBank/DDBJ whole genome shotgun (WGS) entry which is preliminary data.</text>
</comment>
<dbReference type="EMBL" id="FOLW01000002">
    <property type="protein sequence ID" value="SFC33487.1"/>
    <property type="molecule type" value="Genomic_DNA"/>
</dbReference>
<proteinExistence type="predicted"/>
<evidence type="ECO:0000313" key="3">
    <source>
        <dbReference type="EMBL" id="SFC33487.1"/>
    </source>
</evidence>
<evidence type="ECO:0000256" key="2">
    <source>
        <dbReference type="SAM" id="SignalP"/>
    </source>
</evidence>
<keyword evidence="2" id="KW-0732">Signal</keyword>
<gene>
    <name evidence="3" type="ORF">SAMN02745723_102106</name>
</gene>
<feature type="compositionally biased region" description="Basic residues" evidence="1">
    <location>
        <begin position="37"/>
        <end position="54"/>
    </location>
</feature>
<name>A0AAJ4W8S8_9GAMM</name>
<protein>
    <recommendedName>
        <fullName evidence="5">Acid shock protein</fullName>
    </recommendedName>
</protein>
<sequence length="68" mass="7135">MKKLLPLAVAAMFVLSGSAFAASTATQPVKDVQHASVTKHKTAHKAKQHKKQVKAKSESQQPAGTPSA</sequence>
<dbReference type="RefSeq" id="WP_074820749.1">
    <property type="nucleotide sequence ID" value="NZ_FOLW01000002.1"/>
</dbReference>
<dbReference type="AlphaFoldDB" id="A0AAJ4W8S8"/>
<feature type="chain" id="PRO_5042465189" description="Acid shock protein" evidence="2">
    <location>
        <begin position="22"/>
        <end position="68"/>
    </location>
</feature>
<feature type="region of interest" description="Disordered" evidence="1">
    <location>
        <begin position="25"/>
        <end position="68"/>
    </location>
</feature>
<reference evidence="3 4" key="1">
    <citation type="submission" date="2016-10" db="EMBL/GenBank/DDBJ databases">
        <authorList>
            <person name="Varghese N."/>
            <person name="Submissions S."/>
        </authorList>
    </citation>
    <scope>NUCLEOTIDE SEQUENCE [LARGE SCALE GENOMIC DNA]</scope>
    <source>
        <strain evidence="3 4">DSM 5563</strain>
    </source>
</reference>
<evidence type="ECO:0000313" key="4">
    <source>
        <dbReference type="Proteomes" id="UP000226420"/>
    </source>
</evidence>
<feature type="signal peptide" evidence="2">
    <location>
        <begin position="1"/>
        <end position="21"/>
    </location>
</feature>
<evidence type="ECO:0008006" key="5">
    <source>
        <dbReference type="Google" id="ProtNLM"/>
    </source>
</evidence>
<dbReference type="Proteomes" id="UP000226420">
    <property type="component" value="Unassembled WGS sequence"/>
</dbReference>
<accession>A0AAJ4W8S8</accession>
<organism evidence="3 4">
    <name type="scientific">Pragia fontium DSM 5563 = ATCC 49100</name>
    <dbReference type="NCBI Taxonomy" id="1122977"/>
    <lineage>
        <taxon>Bacteria</taxon>
        <taxon>Pseudomonadati</taxon>
        <taxon>Pseudomonadota</taxon>
        <taxon>Gammaproteobacteria</taxon>
        <taxon>Enterobacterales</taxon>
        <taxon>Budviciaceae</taxon>
        <taxon>Pragia</taxon>
    </lineage>
</organism>